<comment type="subcellular location">
    <subcellularLocation>
        <location evidence="1">Periplasm</location>
    </subcellularLocation>
</comment>
<dbReference type="OrthoDB" id="9803988at2"/>
<organism evidence="7 8">
    <name type="scientific">Rhizobium hainanense</name>
    <dbReference type="NCBI Taxonomy" id="52131"/>
    <lineage>
        <taxon>Bacteria</taxon>
        <taxon>Pseudomonadati</taxon>
        <taxon>Pseudomonadota</taxon>
        <taxon>Alphaproteobacteria</taxon>
        <taxon>Hyphomicrobiales</taxon>
        <taxon>Rhizobiaceae</taxon>
        <taxon>Rhizobium/Agrobacterium group</taxon>
        <taxon>Rhizobium</taxon>
    </lineage>
</organism>
<dbReference type="Gene3D" id="3.90.76.10">
    <property type="entry name" value="Dipeptide-binding Protein, Domain 1"/>
    <property type="match status" value="1"/>
</dbReference>
<dbReference type="PANTHER" id="PTHR30290:SF9">
    <property type="entry name" value="OLIGOPEPTIDE-BINDING PROTEIN APPA"/>
    <property type="match status" value="1"/>
</dbReference>
<proteinExistence type="inferred from homology"/>
<gene>
    <name evidence="7" type="ORF">GA0061100_11036</name>
</gene>
<evidence type="ECO:0000313" key="7">
    <source>
        <dbReference type="EMBL" id="SCB33750.1"/>
    </source>
</evidence>
<name>A0A1C3W144_9HYPH</name>
<dbReference type="SUPFAM" id="SSF53850">
    <property type="entry name" value="Periplasmic binding protein-like II"/>
    <property type="match status" value="1"/>
</dbReference>
<dbReference type="GO" id="GO:0043190">
    <property type="term" value="C:ATP-binding cassette (ABC) transporter complex"/>
    <property type="evidence" value="ECO:0007669"/>
    <property type="project" value="InterPro"/>
</dbReference>
<dbReference type="InterPro" id="IPR039424">
    <property type="entry name" value="SBP_5"/>
</dbReference>
<dbReference type="GO" id="GO:0030288">
    <property type="term" value="C:outer membrane-bounded periplasmic space"/>
    <property type="evidence" value="ECO:0007669"/>
    <property type="project" value="UniProtKB-ARBA"/>
</dbReference>
<dbReference type="Gene3D" id="3.40.190.10">
    <property type="entry name" value="Periplasmic binding protein-like II"/>
    <property type="match status" value="1"/>
</dbReference>
<dbReference type="GO" id="GO:0015833">
    <property type="term" value="P:peptide transport"/>
    <property type="evidence" value="ECO:0007669"/>
    <property type="project" value="TreeGrafter"/>
</dbReference>
<dbReference type="GO" id="GO:1904680">
    <property type="term" value="F:peptide transmembrane transporter activity"/>
    <property type="evidence" value="ECO:0007669"/>
    <property type="project" value="TreeGrafter"/>
</dbReference>
<keyword evidence="3" id="KW-0813">Transport</keyword>
<evidence type="ECO:0000256" key="5">
    <source>
        <dbReference type="SAM" id="SignalP"/>
    </source>
</evidence>
<evidence type="ECO:0000256" key="4">
    <source>
        <dbReference type="ARBA" id="ARBA00022729"/>
    </source>
</evidence>
<dbReference type="InterPro" id="IPR000914">
    <property type="entry name" value="SBP_5_dom"/>
</dbReference>
<dbReference type="EMBL" id="FMAC01000010">
    <property type="protein sequence ID" value="SCB33750.1"/>
    <property type="molecule type" value="Genomic_DNA"/>
</dbReference>
<evidence type="ECO:0000259" key="6">
    <source>
        <dbReference type="Pfam" id="PF00496"/>
    </source>
</evidence>
<sequence>MKWHKLLVLGAGIGFSMLPFVTAAQAAEKQQIVVDLVNEPSTLDPQLQWNPDSYFVYRNIFDNLVTRDNAGKIVPQIATAWKNISDTEISFTLRDDVHFHDGSVLTAGDVAFSINRIIDPKFASPQRAQFGKILKAAVTGDHQVTLTLKTSSPALLAALTNLSIVPQHVVEKVGNAAFNLQPVGSGPYSFVKWDKGVSVTLARNDSYWGAKGPFATAVFRAVPDASTRLADIQSGTVDLARAMTSDQAAQLQVSPNAKALPVLTERLAYIRINPNKPPFDKLELRQALAYAIDKEGITQGILGGLDKPIAEMVTPAHFGWSDTIKGLPFDPEKAKSLIATAAKPAKFQLTIGAFFDQRVAQAIQQELQDVGFDVEIANVDTPTFLQLIQKGPADGPTLAISTSSCACQDADGALYSLFHSGSSWTITAKPEIDALLDEAASSLDEKKRLADYEKVGSFIASEIPTVPLYQMVSIYGAAKNLDFQPTPNESFFLNRLRWQD</sequence>
<protein>
    <submittedName>
        <fullName evidence="7">Peptide/nickel transport system substrate-binding protein</fullName>
    </submittedName>
</protein>
<feature type="signal peptide" evidence="5">
    <location>
        <begin position="1"/>
        <end position="26"/>
    </location>
</feature>
<dbReference type="PANTHER" id="PTHR30290">
    <property type="entry name" value="PERIPLASMIC BINDING COMPONENT OF ABC TRANSPORTER"/>
    <property type="match status" value="1"/>
</dbReference>
<evidence type="ECO:0000256" key="1">
    <source>
        <dbReference type="ARBA" id="ARBA00004418"/>
    </source>
</evidence>
<dbReference type="Pfam" id="PF00496">
    <property type="entry name" value="SBP_bac_5"/>
    <property type="match status" value="1"/>
</dbReference>
<evidence type="ECO:0000313" key="8">
    <source>
        <dbReference type="Proteomes" id="UP000186228"/>
    </source>
</evidence>
<accession>A0A1C3W144</accession>
<dbReference type="RefSeq" id="WP_075855786.1">
    <property type="nucleotide sequence ID" value="NZ_FMAC01000010.1"/>
</dbReference>
<comment type="similarity">
    <text evidence="2">Belongs to the bacterial solute-binding protein 5 family.</text>
</comment>
<feature type="domain" description="Solute-binding protein family 5" evidence="6">
    <location>
        <begin position="72"/>
        <end position="420"/>
    </location>
</feature>
<keyword evidence="4 5" id="KW-0732">Signal</keyword>
<dbReference type="STRING" id="52131.GA0061100_11036"/>
<dbReference type="AlphaFoldDB" id="A0A1C3W144"/>
<dbReference type="InterPro" id="IPR030678">
    <property type="entry name" value="Peptide/Ni-bd"/>
</dbReference>
<dbReference type="Proteomes" id="UP000186228">
    <property type="component" value="Unassembled WGS sequence"/>
</dbReference>
<feature type="chain" id="PRO_5008684943" evidence="5">
    <location>
        <begin position="27"/>
        <end position="500"/>
    </location>
</feature>
<evidence type="ECO:0000256" key="3">
    <source>
        <dbReference type="ARBA" id="ARBA00022448"/>
    </source>
</evidence>
<dbReference type="Gene3D" id="3.10.105.10">
    <property type="entry name" value="Dipeptide-binding Protein, Domain 3"/>
    <property type="match status" value="1"/>
</dbReference>
<keyword evidence="8" id="KW-1185">Reference proteome</keyword>
<reference evidence="8" key="1">
    <citation type="submission" date="2016-08" db="EMBL/GenBank/DDBJ databases">
        <authorList>
            <person name="Varghese N."/>
            <person name="Submissions Spin"/>
        </authorList>
    </citation>
    <scope>NUCLEOTIDE SEQUENCE [LARGE SCALE GENOMIC DNA]</scope>
    <source>
        <strain evidence="8">CCBAU 57015</strain>
    </source>
</reference>
<evidence type="ECO:0000256" key="2">
    <source>
        <dbReference type="ARBA" id="ARBA00005695"/>
    </source>
</evidence>
<dbReference type="PIRSF" id="PIRSF002741">
    <property type="entry name" value="MppA"/>
    <property type="match status" value="1"/>
</dbReference>